<dbReference type="WBParaSite" id="Hba_15282">
    <property type="protein sequence ID" value="Hba_15282"/>
    <property type="gene ID" value="Hba_15282"/>
</dbReference>
<organism evidence="2 3">
    <name type="scientific">Heterorhabditis bacteriophora</name>
    <name type="common">Entomopathogenic nematode worm</name>
    <dbReference type="NCBI Taxonomy" id="37862"/>
    <lineage>
        <taxon>Eukaryota</taxon>
        <taxon>Metazoa</taxon>
        <taxon>Ecdysozoa</taxon>
        <taxon>Nematoda</taxon>
        <taxon>Chromadorea</taxon>
        <taxon>Rhabditida</taxon>
        <taxon>Rhabditina</taxon>
        <taxon>Rhabditomorpha</taxon>
        <taxon>Strongyloidea</taxon>
        <taxon>Heterorhabditidae</taxon>
        <taxon>Heterorhabditis</taxon>
    </lineage>
</organism>
<keyword evidence="1" id="KW-1133">Transmembrane helix</keyword>
<keyword evidence="1" id="KW-0812">Transmembrane</keyword>
<feature type="transmembrane region" description="Helical" evidence="1">
    <location>
        <begin position="26"/>
        <end position="49"/>
    </location>
</feature>
<keyword evidence="1" id="KW-0472">Membrane</keyword>
<dbReference type="AlphaFoldDB" id="A0A1I7XCV3"/>
<dbReference type="Proteomes" id="UP000095283">
    <property type="component" value="Unplaced"/>
</dbReference>
<reference evidence="3" key="1">
    <citation type="submission" date="2016-11" db="UniProtKB">
        <authorList>
            <consortium name="WormBaseParasite"/>
        </authorList>
    </citation>
    <scope>IDENTIFICATION</scope>
</reference>
<name>A0A1I7XCV3_HETBA</name>
<evidence type="ECO:0000313" key="2">
    <source>
        <dbReference type="Proteomes" id="UP000095283"/>
    </source>
</evidence>
<proteinExistence type="predicted"/>
<evidence type="ECO:0000313" key="3">
    <source>
        <dbReference type="WBParaSite" id="Hba_15282"/>
    </source>
</evidence>
<accession>A0A1I7XCV3</accession>
<evidence type="ECO:0000256" key="1">
    <source>
        <dbReference type="SAM" id="Phobius"/>
    </source>
</evidence>
<keyword evidence="2" id="KW-1185">Reference proteome</keyword>
<sequence>MMQNGWKDYLRVRKRRLQRGSREIKVYYFFQYLPDLIASPIVIGGRFMLFCPSRSFCTIRVLLKTPPLHLHNPIRTVSSPQTVVVSREIDQTAYFASHLRRKELPNFSYTIRMQCLLLRLLLALHPYFLTRRLHSFKDHQASLMHIYHKIHTGRDYGLHVFLLPAHPKTVRYLPCRHLWRQPPQCAAVRTTVG</sequence>
<protein>
    <submittedName>
        <fullName evidence="3">Uncharacterized protein</fullName>
    </submittedName>
</protein>